<dbReference type="OrthoDB" id="2576580at2759"/>
<protein>
    <submittedName>
        <fullName evidence="3">Uncharacterized protein</fullName>
    </submittedName>
</protein>
<dbReference type="Proteomes" id="UP000193067">
    <property type="component" value="Unassembled WGS sequence"/>
</dbReference>
<evidence type="ECO:0000313" key="4">
    <source>
        <dbReference type="Proteomes" id="UP000193067"/>
    </source>
</evidence>
<evidence type="ECO:0000256" key="2">
    <source>
        <dbReference type="SAM" id="SignalP"/>
    </source>
</evidence>
<feature type="signal peptide" evidence="2">
    <location>
        <begin position="1"/>
        <end position="21"/>
    </location>
</feature>
<gene>
    <name evidence="3" type="ORF">PYCCODRAFT_1430362</name>
</gene>
<feature type="compositionally biased region" description="Low complexity" evidence="1">
    <location>
        <begin position="133"/>
        <end position="160"/>
    </location>
</feature>
<sequence length="191" mass="19301">MKFSTAALSASLAALAGSTFAQKLEILSPGGPNLWWVAQSDNVISWTCTTSPYTNFTVLIANSNPSILTSPLAILPQEPNYDCSKLITKDQINQPPGTGYTIQFANPFNETDVYAESQQFEIKNVGAAYPATSATPSGASTPATGSATGSSSAASGTGSPQSDSSKNGAGSLAAPSGLAAAAIAALGLMFA</sequence>
<dbReference type="AlphaFoldDB" id="A0A1Y2J459"/>
<name>A0A1Y2J459_TRAC3</name>
<reference evidence="3 4" key="1">
    <citation type="journal article" date="2015" name="Biotechnol. Biofuels">
        <title>Enhanced degradation of softwood versus hardwood by the white-rot fungus Pycnoporus coccineus.</title>
        <authorList>
            <person name="Couturier M."/>
            <person name="Navarro D."/>
            <person name="Chevret D."/>
            <person name="Henrissat B."/>
            <person name="Piumi F."/>
            <person name="Ruiz-Duenas F.J."/>
            <person name="Martinez A.T."/>
            <person name="Grigoriev I.V."/>
            <person name="Riley R."/>
            <person name="Lipzen A."/>
            <person name="Berrin J.G."/>
            <person name="Master E.R."/>
            <person name="Rosso M.N."/>
        </authorList>
    </citation>
    <scope>NUCLEOTIDE SEQUENCE [LARGE SCALE GENOMIC DNA]</scope>
    <source>
        <strain evidence="3 4">BRFM310</strain>
    </source>
</reference>
<feature type="region of interest" description="Disordered" evidence="1">
    <location>
        <begin position="133"/>
        <end position="173"/>
    </location>
</feature>
<keyword evidence="2" id="KW-0732">Signal</keyword>
<organism evidence="3 4">
    <name type="scientific">Trametes coccinea (strain BRFM310)</name>
    <name type="common">Pycnoporus coccineus</name>
    <dbReference type="NCBI Taxonomy" id="1353009"/>
    <lineage>
        <taxon>Eukaryota</taxon>
        <taxon>Fungi</taxon>
        <taxon>Dikarya</taxon>
        <taxon>Basidiomycota</taxon>
        <taxon>Agaricomycotina</taxon>
        <taxon>Agaricomycetes</taxon>
        <taxon>Polyporales</taxon>
        <taxon>Polyporaceae</taxon>
        <taxon>Trametes</taxon>
    </lineage>
</organism>
<evidence type="ECO:0000313" key="3">
    <source>
        <dbReference type="EMBL" id="OSD08199.1"/>
    </source>
</evidence>
<evidence type="ECO:0000256" key="1">
    <source>
        <dbReference type="SAM" id="MobiDB-lite"/>
    </source>
</evidence>
<keyword evidence="4" id="KW-1185">Reference proteome</keyword>
<accession>A0A1Y2J459</accession>
<dbReference type="EMBL" id="KZ084087">
    <property type="protein sequence ID" value="OSD08199.1"/>
    <property type="molecule type" value="Genomic_DNA"/>
</dbReference>
<feature type="chain" id="PRO_5012621275" evidence="2">
    <location>
        <begin position="22"/>
        <end position="191"/>
    </location>
</feature>
<proteinExistence type="predicted"/>
<dbReference type="STRING" id="1353009.A0A1Y2J459"/>